<gene>
    <name evidence="4" type="ORF">CCR87_10245</name>
</gene>
<evidence type="ECO:0000313" key="4">
    <source>
        <dbReference type="EMBL" id="MBK5927703.1"/>
    </source>
</evidence>
<protein>
    <recommendedName>
        <fullName evidence="3">N-acetyltransferase domain-containing protein</fullName>
    </recommendedName>
</protein>
<evidence type="ECO:0000256" key="2">
    <source>
        <dbReference type="ARBA" id="ARBA00023315"/>
    </source>
</evidence>
<proteinExistence type="predicted"/>
<sequence length="161" mass="17394">MATDNSPELSVIDPDRVVNWRSILLEHLLRLDTEARRLRFFGSVSDAGIHAHVARAQPLALVVHAPDGRVRGCAEVHPGGTPGSAEIAVSVEGPWRNQGVGAALTSAAHREARAAGLTDIRLTCLRQNTPMMHIARSLHARALPLADWALALFRLDTPETP</sequence>
<dbReference type="SUPFAM" id="SSF55729">
    <property type="entry name" value="Acyl-CoA N-acyltransferases (Nat)"/>
    <property type="match status" value="1"/>
</dbReference>
<evidence type="ECO:0000313" key="5">
    <source>
        <dbReference type="Proteomes" id="UP000706333"/>
    </source>
</evidence>
<dbReference type="InterPro" id="IPR000182">
    <property type="entry name" value="GNAT_dom"/>
</dbReference>
<keyword evidence="1" id="KW-0808">Transferase</keyword>
<dbReference type="Pfam" id="PF00583">
    <property type="entry name" value="Acetyltransf_1"/>
    <property type="match status" value="1"/>
</dbReference>
<dbReference type="RefSeq" id="WP_201157459.1">
    <property type="nucleotide sequence ID" value="NZ_NHSD01000269.1"/>
</dbReference>
<comment type="caution">
    <text evidence="4">The sequence shown here is derived from an EMBL/GenBank/DDBJ whole genome shotgun (WGS) entry which is preliminary data.</text>
</comment>
<dbReference type="Proteomes" id="UP000706333">
    <property type="component" value="Unassembled WGS sequence"/>
</dbReference>
<dbReference type="InterPro" id="IPR016181">
    <property type="entry name" value="Acyl_CoA_acyltransferase"/>
</dbReference>
<dbReference type="CDD" id="cd04301">
    <property type="entry name" value="NAT_SF"/>
    <property type="match status" value="1"/>
</dbReference>
<accession>A0A934WJN6</accession>
<dbReference type="GO" id="GO:0016747">
    <property type="term" value="F:acyltransferase activity, transferring groups other than amino-acyl groups"/>
    <property type="evidence" value="ECO:0007669"/>
    <property type="project" value="InterPro"/>
</dbReference>
<evidence type="ECO:0000256" key="1">
    <source>
        <dbReference type="ARBA" id="ARBA00022679"/>
    </source>
</evidence>
<reference evidence="4" key="2">
    <citation type="journal article" date="2020" name="Microorganisms">
        <title>Osmotic Adaptation and Compatible Solute Biosynthesis of Phototrophic Bacteria as Revealed from Genome Analyses.</title>
        <authorList>
            <person name="Imhoff J.F."/>
            <person name="Rahn T."/>
            <person name="Kunzel S."/>
            <person name="Keller A."/>
            <person name="Neulinger S.C."/>
        </authorList>
    </citation>
    <scope>NUCLEOTIDE SEQUENCE</scope>
    <source>
        <strain evidence="4">LMG 28126</strain>
    </source>
</reference>
<keyword evidence="5" id="KW-1185">Reference proteome</keyword>
<dbReference type="PANTHER" id="PTHR43877:SF2">
    <property type="entry name" value="AMINOALKYLPHOSPHONATE N-ACETYLTRANSFERASE-RELATED"/>
    <property type="match status" value="1"/>
</dbReference>
<dbReference type="EMBL" id="NHSD01000269">
    <property type="protein sequence ID" value="MBK5927703.1"/>
    <property type="molecule type" value="Genomic_DNA"/>
</dbReference>
<dbReference type="AlphaFoldDB" id="A0A934WJN6"/>
<evidence type="ECO:0000259" key="3">
    <source>
        <dbReference type="PROSITE" id="PS51186"/>
    </source>
</evidence>
<dbReference type="Gene3D" id="3.40.630.30">
    <property type="match status" value="1"/>
</dbReference>
<feature type="domain" description="N-acetyltransferase" evidence="3">
    <location>
        <begin position="15"/>
        <end position="161"/>
    </location>
</feature>
<name>A0A934WJN6_9RHOB</name>
<reference evidence="4" key="1">
    <citation type="submission" date="2017-05" db="EMBL/GenBank/DDBJ databases">
        <authorList>
            <person name="Imhoff J.F."/>
            <person name="Rahn T."/>
            <person name="Kuenzel S."/>
            <person name="Neulinger S.C."/>
        </authorList>
    </citation>
    <scope>NUCLEOTIDE SEQUENCE</scope>
    <source>
        <strain evidence="4">LMG 28126</strain>
    </source>
</reference>
<organism evidence="4 5">
    <name type="scientific">Rhodobaculum claviforme</name>
    <dbReference type="NCBI Taxonomy" id="1549854"/>
    <lineage>
        <taxon>Bacteria</taxon>
        <taxon>Pseudomonadati</taxon>
        <taxon>Pseudomonadota</taxon>
        <taxon>Alphaproteobacteria</taxon>
        <taxon>Rhodobacterales</taxon>
        <taxon>Paracoccaceae</taxon>
        <taxon>Rhodobaculum</taxon>
    </lineage>
</organism>
<dbReference type="InterPro" id="IPR050832">
    <property type="entry name" value="Bact_Acetyltransf"/>
</dbReference>
<dbReference type="PROSITE" id="PS51186">
    <property type="entry name" value="GNAT"/>
    <property type="match status" value="1"/>
</dbReference>
<keyword evidence="2" id="KW-0012">Acyltransferase</keyword>
<dbReference type="PANTHER" id="PTHR43877">
    <property type="entry name" value="AMINOALKYLPHOSPHONATE N-ACETYLTRANSFERASE-RELATED-RELATED"/>
    <property type="match status" value="1"/>
</dbReference>